<feature type="chain" id="PRO_5038339495" evidence="3">
    <location>
        <begin position="27"/>
        <end position="461"/>
    </location>
</feature>
<keyword evidence="2" id="KW-0813">Transport</keyword>
<dbReference type="Proteomes" id="UP000317940">
    <property type="component" value="Unassembled WGS sequence"/>
</dbReference>
<accession>A0A561UE02</accession>
<keyword evidence="5" id="KW-1185">Reference proteome</keyword>
<dbReference type="PANTHER" id="PTHR43649">
    <property type="entry name" value="ARABINOSE-BINDING PROTEIN-RELATED"/>
    <property type="match status" value="1"/>
</dbReference>
<name>A0A561UE02_9ACTN</name>
<dbReference type="Pfam" id="PF01547">
    <property type="entry name" value="SBP_bac_1"/>
    <property type="match status" value="1"/>
</dbReference>
<keyword evidence="3" id="KW-0732">Signal</keyword>
<dbReference type="Gene3D" id="3.40.190.10">
    <property type="entry name" value="Periplasmic binding protein-like II"/>
    <property type="match status" value="2"/>
</dbReference>
<dbReference type="AlphaFoldDB" id="A0A561UE02"/>
<evidence type="ECO:0000256" key="3">
    <source>
        <dbReference type="SAM" id="SignalP"/>
    </source>
</evidence>
<evidence type="ECO:0000313" key="5">
    <source>
        <dbReference type="Proteomes" id="UP000317940"/>
    </source>
</evidence>
<dbReference type="OrthoDB" id="8663148at2"/>
<comment type="caution">
    <text evidence="4">The sequence shown here is derived from an EMBL/GenBank/DDBJ whole genome shotgun (WGS) entry which is preliminary data.</text>
</comment>
<evidence type="ECO:0000313" key="4">
    <source>
        <dbReference type="EMBL" id="TWF97603.1"/>
    </source>
</evidence>
<comment type="similarity">
    <text evidence="1">Belongs to the bacterial solute-binding protein 1 family.</text>
</comment>
<gene>
    <name evidence="4" type="ORF">FHX73_111389</name>
</gene>
<evidence type="ECO:0000256" key="2">
    <source>
        <dbReference type="ARBA" id="ARBA00022448"/>
    </source>
</evidence>
<dbReference type="PANTHER" id="PTHR43649:SF29">
    <property type="entry name" value="OSMOPROTECTIVE COMPOUNDS-BINDING PROTEIN GGTB"/>
    <property type="match status" value="1"/>
</dbReference>
<proteinExistence type="inferred from homology"/>
<protein>
    <submittedName>
        <fullName evidence="4">Carbohydrate ABC transporter substrate-binding protein (CUT1 family)</fullName>
    </submittedName>
</protein>
<sequence>MSPSPSSRFRQQLIVAPAVLGLALVAACSNSSSSTGGGGGGSATLAGDCAEYQPYAGHSGTTVTMFASILSPESDSLQQSWAKFSSCTGIKISYEGSNDFESQLPVRVNGGQAPDLAIIPQPGLLAQMVKTGQVKKPDATTVANENKWSPVWKTYGSVDGVFYAAPMSANMKSLVWYSPSAFKKAGYQVPTTWADLMKLSDTIAKSGTNGSKPWCGGIGSGTATGWPATDWLEEVVLGGQGGDVYDQWVSHKIKFSDPQITGAMQTVANWMQNPAWVNGGFGDVKSIATTTFQDAGGPILTGKCWMLQQASFYEAQWPKGTKVGPDGDVYAFHLPAVNPAIPNPVEGGGEFVTAFSDRPEVRAVQDYLSTAAWADSRIKVPNATGWVSANQGVDKSLYTDPIDQLSAAELTDPTATFRFDASDMMPAAVGSGQEWKSLTAWFAEGQSIQQTARDIDSAWPQ</sequence>
<dbReference type="InterPro" id="IPR006059">
    <property type="entry name" value="SBP"/>
</dbReference>
<dbReference type="EMBL" id="VIWT01000001">
    <property type="protein sequence ID" value="TWF97603.1"/>
    <property type="molecule type" value="Genomic_DNA"/>
</dbReference>
<organism evidence="4 5">
    <name type="scientific">Kitasatospora viridis</name>
    <dbReference type="NCBI Taxonomy" id="281105"/>
    <lineage>
        <taxon>Bacteria</taxon>
        <taxon>Bacillati</taxon>
        <taxon>Actinomycetota</taxon>
        <taxon>Actinomycetes</taxon>
        <taxon>Kitasatosporales</taxon>
        <taxon>Streptomycetaceae</taxon>
        <taxon>Kitasatospora</taxon>
    </lineage>
</organism>
<dbReference type="SUPFAM" id="SSF53850">
    <property type="entry name" value="Periplasmic binding protein-like II"/>
    <property type="match status" value="1"/>
</dbReference>
<dbReference type="InterPro" id="IPR050490">
    <property type="entry name" value="Bact_solute-bd_prot1"/>
</dbReference>
<reference evidence="4 5" key="1">
    <citation type="submission" date="2019-06" db="EMBL/GenBank/DDBJ databases">
        <title>Sequencing the genomes of 1000 actinobacteria strains.</title>
        <authorList>
            <person name="Klenk H.-P."/>
        </authorList>
    </citation>
    <scope>NUCLEOTIDE SEQUENCE [LARGE SCALE GENOMIC DNA]</scope>
    <source>
        <strain evidence="4 5">DSM 44826</strain>
    </source>
</reference>
<dbReference type="RefSeq" id="WP_145904148.1">
    <property type="nucleotide sequence ID" value="NZ_BAAAMZ010000025.1"/>
</dbReference>
<feature type="signal peptide" evidence="3">
    <location>
        <begin position="1"/>
        <end position="26"/>
    </location>
</feature>
<evidence type="ECO:0000256" key="1">
    <source>
        <dbReference type="ARBA" id="ARBA00008520"/>
    </source>
</evidence>